<organism evidence="1">
    <name type="scientific">uncultured Chloroflexia bacterium</name>
    <dbReference type="NCBI Taxonomy" id="1672391"/>
    <lineage>
        <taxon>Bacteria</taxon>
        <taxon>Bacillati</taxon>
        <taxon>Chloroflexota</taxon>
        <taxon>Chloroflexia</taxon>
        <taxon>environmental samples</taxon>
    </lineage>
</organism>
<proteinExistence type="predicted"/>
<dbReference type="EMBL" id="CADCTR010002279">
    <property type="protein sequence ID" value="CAA9343360.1"/>
    <property type="molecule type" value="Genomic_DNA"/>
</dbReference>
<name>A0A6J4LXB8_9CHLR</name>
<sequence length="60" mass="6583">MGLLPMRPLHQRFQQRADKAALDPSEFVTLGLLFALKGGRSAPLLSLARRQLPQLDPSSA</sequence>
<dbReference type="AlphaFoldDB" id="A0A6J4LXB8"/>
<reference evidence="1" key="1">
    <citation type="submission" date="2020-02" db="EMBL/GenBank/DDBJ databases">
        <authorList>
            <person name="Meier V. D."/>
        </authorList>
    </citation>
    <scope>NUCLEOTIDE SEQUENCE</scope>
    <source>
        <strain evidence="1">AVDCRST_MAG93</strain>
    </source>
</reference>
<gene>
    <name evidence="1" type="ORF">AVDCRST_MAG93-6760</name>
</gene>
<protein>
    <submittedName>
        <fullName evidence="1">Uncharacterized protein</fullName>
    </submittedName>
</protein>
<evidence type="ECO:0000313" key="1">
    <source>
        <dbReference type="EMBL" id="CAA9343360.1"/>
    </source>
</evidence>
<accession>A0A6J4LXB8</accession>